<dbReference type="PANTHER" id="PTHR36440:SF1">
    <property type="entry name" value="PUTATIVE (AFU_ORTHOLOGUE AFUA_8G07350)-RELATED"/>
    <property type="match status" value="1"/>
</dbReference>
<feature type="domain" description="Cupin type-2" evidence="1">
    <location>
        <begin position="42"/>
        <end position="106"/>
    </location>
</feature>
<proteinExistence type="predicted"/>
<dbReference type="InterPro" id="IPR013096">
    <property type="entry name" value="Cupin_2"/>
</dbReference>
<name>A0ABP7J863_9PSEU</name>
<dbReference type="Gene3D" id="2.60.120.10">
    <property type="entry name" value="Jelly Rolls"/>
    <property type="match status" value="1"/>
</dbReference>
<dbReference type="InterPro" id="IPR011051">
    <property type="entry name" value="RmlC_Cupin_sf"/>
</dbReference>
<dbReference type="RefSeq" id="WP_237339273.1">
    <property type="nucleotide sequence ID" value="NZ_BAABCM010000011.1"/>
</dbReference>
<dbReference type="SUPFAM" id="SSF51182">
    <property type="entry name" value="RmlC-like cupins"/>
    <property type="match status" value="1"/>
</dbReference>
<gene>
    <name evidence="2" type="ORF">GCM10022380_64120</name>
</gene>
<protein>
    <submittedName>
        <fullName evidence="2">Cupin domain-containing protein</fullName>
    </submittedName>
</protein>
<reference evidence="3" key="1">
    <citation type="journal article" date="2019" name="Int. J. Syst. Evol. Microbiol.">
        <title>The Global Catalogue of Microorganisms (GCM) 10K type strain sequencing project: providing services to taxonomists for standard genome sequencing and annotation.</title>
        <authorList>
            <consortium name="The Broad Institute Genomics Platform"/>
            <consortium name="The Broad Institute Genome Sequencing Center for Infectious Disease"/>
            <person name="Wu L."/>
            <person name="Ma J."/>
        </authorList>
    </citation>
    <scope>NUCLEOTIDE SEQUENCE [LARGE SCALE GENOMIC DNA]</scope>
    <source>
        <strain evidence="3">JCM 17017</strain>
    </source>
</reference>
<evidence type="ECO:0000313" key="3">
    <source>
        <dbReference type="Proteomes" id="UP001501624"/>
    </source>
</evidence>
<dbReference type="Proteomes" id="UP001501624">
    <property type="component" value="Unassembled WGS sequence"/>
</dbReference>
<evidence type="ECO:0000313" key="2">
    <source>
        <dbReference type="EMBL" id="GAA3837143.1"/>
    </source>
</evidence>
<dbReference type="EMBL" id="BAABCM010000011">
    <property type="protein sequence ID" value="GAA3837143.1"/>
    <property type="molecule type" value="Genomic_DNA"/>
</dbReference>
<comment type="caution">
    <text evidence="2">The sequence shown here is derived from an EMBL/GenBank/DDBJ whole genome shotgun (WGS) entry which is preliminary data.</text>
</comment>
<evidence type="ECO:0000259" key="1">
    <source>
        <dbReference type="Pfam" id="PF07883"/>
    </source>
</evidence>
<dbReference type="Pfam" id="PF07883">
    <property type="entry name" value="Cupin_2"/>
    <property type="match status" value="1"/>
</dbReference>
<dbReference type="InterPro" id="IPR053146">
    <property type="entry name" value="QDO-like"/>
</dbReference>
<dbReference type="InterPro" id="IPR014710">
    <property type="entry name" value="RmlC-like_jellyroll"/>
</dbReference>
<accession>A0ABP7J863</accession>
<keyword evidence="3" id="KW-1185">Reference proteome</keyword>
<sequence length="152" mass="15762">MNGKIHLSGPGEGLPLAMSDGIHTVKAGAEHTGGVYEVFEVDAPRAPAAPPHRSPWAGTMYVLDGAVTVHADGETHDLGPGAAVTIPAQCAFTFEVTTENARLLAVTTGDGAGRFFADFAATVPADRPLEEVLPRLLEVTRRHGVSIAEPGS</sequence>
<organism evidence="2 3">
    <name type="scientific">Amycolatopsis tucumanensis</name>
    <dbReference type="NCBI Taxonomy" id="401106"/>
    <lineage>
        <taxon>Bacteria</taxon>
        <taxon>Bacillati</taxon>
        <taxon>Actinomycetota</taxon>
        <taxon>Actinomycetes</taxon>
        <taxon>Pseudonocardiales</taxon>
        <taxon>Pseudonocardiaceae</taxon>
        <taxon>Amycolatopsis</taxon>
    </lineage>
</organism>
<dbReference type="PANTHER" id="PTHR36440">
    <property type="entry name" value="PUTATIVE (AFU_ORTHOLOGUE AFUA_8G07350)-RELATED"/>
    <property type="match status" value="1"/>
</dbReference>